<dbReference type="OrthoDB" id="2216481at2759"/>
<dbReference type="SUPFAM" id="SSF57924">
    <property type="entry name" value="Inhibitor of apoptosis (IAP) repeat"/>
    <property type="match status" value="2"/>
</dbReference>
<reference evidence="4" key="1">
    <citation type="journal article" date="2016" name="Proc. Natl. Acad. Sci. U.S.A.">
        <title>Lipid metabolic changes in an early divergent fungus govern the establishment of a mutualistic symbiosis with endobacteria.</title>
        <authorList>
            <person name="Lastovetsky O.A."/>
            <person name="Gaspar M.L."/>
            <person name="Mondo S.J."/>
            <person name="LaButti K.M."/>
            <person name="Sandor L."/>
            <person name="Grigoriev I.V."/>
            <person name="Henry S.A."/>
            <person name="Pawlowska T.E."/>
        </authorList>
    </citation>
    <scope>NUCLEOTIDE SEQUENCE [LARGE SCALE GENOMIC DNA]</scope>
    <source>
        <strain evidence="4">ATCC 52814</strain>
    </source>
</reference>
<organism evidence="4">
    <name type="scientific">Rhizopus microsporus var. microsporus</name>
    <dbReference type="NCBI Taxonomy" id="86635"/>
    <lineage>
        <taxon>Eukaryota</taxon>
        <taxon>Fungi</taxon>
        <taxon>Fungi incertae sedis</taxon>
        <taxon>Mucoromycota</taxon>
        <taxon>Mucoromycotina</taxon>
        <taxon>Mucoromycetes</taxon>
        <taxon>Mucorales</taxon>
        <taxon>Mucorineae</taxon>
        <taxon>Rhizopodaceae</taxon>
        <taxon>Rhizopus</taxon>
    </lineage>
</organism>
<evidence type="ECO:0000256" key="2">
    <source>
        <dbReference type="ARBA" id="ARBA00022833"/>
    </source>
</evidence>
<feature type="compositionally biased region" description="Polar residues" evidence="3">
    <location>
        <begin position="237"/>
        <end position="255"/>
    </location>
</feature>
<name>A0A1X0R6I6_RHIZD</name>
<accession>A0A1X0R6I6</accession>
<dbReference type="GO" id="GO:0046872">
    <property type="term" value="F:metal ion binding"/>
    <property type="evidence" value="ECO:0007669"/>
    <property type="project" value="UniProtKB-KW"/>
</dbReference>
<feature type="compositionally biased region" description="Low complexity" evidence="3">
    <location>
        <begin position="362"/>
        <end position="390"/>
    </location>
</feature>
<proteinExistence type="predicted"/>
<feature type="region of interest" description="Disordered" evidence="3">
    <location>
        <begin position="321"/>
        <end position="408"/>
    </location>
</feature>
<sequence length="595" mass="67119">MTDTLKCFLCKVELSQWKQGQSPFTRHAYESPDCPWVVLDFPDNPSHDLDVDQTTAKGARMRSMRLATFTRHNYWPPKKKAQKALPSATKIANAGFYFAPTREHPTRVRCPYCHSEIMDPSVIEDIIEEHKKLNKECIFFKNTRSSRSKVSLATSEARSVLSASKNNSPSEANSENDIWSIDSTFTPAPKLTRKSRLVTYSKRESRKRRDTGFSSSSKSISKKSKDVKRPKIIVHETNPNPSDATNNSNSDEPLIQNVPSQQKELSTFIPTHTTHADISMDAPSDNIVASRTTSPGQLKVRVLKQIEDNQEEPSILIKKDKGKGRQIEPTMTSIRPLAKKNLSLSKKKTNTNDPYILINDPSSHQSVGSSSSTSSSHDSNNSSTSISNSHPFHHVIPTPPHSQTLFSRDTEPLDDLANQQSGAYVFDVESLDDEATSIQQLNEPLQFMQSTPAQSSQMEVDAHDIFGSRPCSPIEPKNGTIEGSIGDTPVTSYREEEGRTRRLITFEEGEAKLIRHWSPPTSPSVPALNMHEEHVSDEMMTELDDEQKKMTVEQYTLSLIEQSIQIIKEKGYEKIEQIEKETERRRREILSRQLQ</sequence>
<dbReference type="VEuPathDB" id="FungiDB:BCV72DRAFT_104110"/>
<dbReference type="PANTHER" id="PTHR46771">
    <property type="entry name" value="DETERIN"/>
    <property type="match status" value="1"/>
</dbReference>
<protein>
    <recommendedName>
        <fullName evidence="5">BIR-domain-containing protein</fullName>
    </recommendedName>
</protein>
<dbReference type="SMART" id="SM00238">
    <property type="entry name" value="BIR"/>
    <property type="match status" value="1"/>
</dbReference>
<feature type="region of interest" description="Disordered" evidence="3">
    <location>
        <begin position="150"/>
        <end position="176"/>
    </location>
</feature>
<evidence type="ECO:0008006" key="5">
    <source>
        <dbReference type="Google" id="ProtNLM"/>
    </source>
</evidence>
<evidence type="ECO:0000313" key="4">
    <source>
        <dbReference type="EMBL" id="ORE07586.1"/>
    </source>
</evidence>
<keyword evidence="1" id="KW-0479">Metal-binding</keyword>
<dbReference type="InterPro" id="IPR001370">
    <property type="entry name" value="BIR_rpt"/>
</dbReference>
<dbReference type="Gene3D" id="1.10.1170.10">
    <property type="entry name" value="Inhibitor Of Apoptosis Protein (2mihbC-IAP-1), Chain A"/>
    <property type="match status" value="2"/>
</dbReference>
<keyword evidence="2" id="KW-0862">Zinc</keyword>
<dbReference type="AlphaFoldDB" id="A0A1X0R6I6"/>
<feature type="region of interest" description="Disordered" evidence="3">
    <location>
        <begin position="196"/>
        <end position="255"/>
    </location>
</feature>
<dbReference type="PROSITE" id="PS50143">
    <property type="entry name" value="BIR_REPEAT_2"/>
    <property type="match status" value="2"/>
</dbReference>
<dbReference type="Pfam" id="PF00653">
    <property type="entry name" value="BIR"/>
    <property type="match status" value="2"/>
</dbReference>
<evidence type="ECO:0000256" key="1">
    <source>
        <dbReference type="ARBA" id="ARBA00022723"/>
    </source>
</evidence>
<dbReference type="PANTHER" id="PTHR46771:SF5">
    <property type="entry name" value="DETERIN"/>
    <property type="match status" value="1"/>
</dbReference>
<evidence type="ECO:0000256" key="3">
    <source>
        <dbReference type="SAM" id="MobiDB-lite"/>
    </source>
</evidence>
<dbReference type="Proteomes" id="UP000242414">
    <property type="component" value="Unassembled WGS sequence"/>
</dbReference>
<dbReference type="InterPro" id="IPR051190">
    <property type="entry name" value="Baculoviral_IAP"/>
</dbReference>
<dbReference type="EMBL" id="KV921901">
    <property type="protein sequence ID" value="ORE07586.1"/>
    <property type="molecule type" value="Genomic_DNA"/>
</dbReference>
<gene>
    <name evidence="4" type="ORF">BCV72DRAFT_104110</name>
</gene>